<organism evidence="2 3">
    <name type="scientific">Pseudonocardia humida</name>
    <dbReference type="NCBI Taxonomy" id="2800819"/>
    <lineage>
        <taxon>Bacteria</taxon>
        <taxon>Bacillati</taxon>
        <taxon>Actinomycetota</taxon>
        <taxon>Actinomycetes</taxon>
        <taxon>Pseudonocardiales</taxon>
        <taxon>Pseudonocardiaceae</taxon>
        <taxon>Pseudonocardia</taxon>
    </lineage>
</organism>
<evidence type="ECO:0000313" key="2">
    <source>
        <dbReference type="EMBL" id="MCO1657206.1"/>
    </source>
</evidence>
<dbReference type="Proteomes" id="UP001165283">
    <property type="component" value="Unassembled WGS sequence"/>
</dbReference>
<proteinExistence type="predicted"/>
<reference evidence="2" key="1">
    <citation type="submission" date="2021-04" db="EMBL/GenBank/DDBJ databases">
        <title>Pseudonocardia sp. nov., isolated from sandy soil of mangrove forest.</title>
        <authorList>
            <person name="Zan Z."/>
            <person name="Huang R."/>
            <person name="Liu W."/>
        </authorList>
    </citation>
    <scope>NUCLEOTIDE SEQUENCE</scope>
    <source>
        <strain evidence="2">S2-4</strain>
    </source>
</reference>
<gene>
    <name evidence="2" type="ORF">KDL28_19280</name>
</gene>
<comment type="caution">
    <text evidence="2">The sequence shown here is derived from an EMBL/GenBank/DDBJ whole genome shotgun (WGS) entry which is preliminary data.</text>
</comment>
<feature type="compositionally biased region" description="Basic and acidic residues" evidence="1">
    <location>
        <begin position="39"/>
        <end position="59"/>
    </location>
</feature>
<feature type="region of interest" description="Disordered" evidence="1">
    <location>
        <begin position="1"/>
        <end position="59"/>
    </location>
</feature>
<name>A0ABT1A2H0_9PSEU</name>
<evidence type="ECO:0000313" key="3">
    <source>
        <dbReference type="Proteomes" id="UP001165283"/>
    </source>
</evidence>
<dbReference type="RefSeq" id="WP_252440675.1">
    <property type="nucleotide sequence ID" value="NZ_JAGSOV010000040.1"/>
</dbReference>
<protein>
    <submittedName>
        <fullName evidence="2">Uncharacterized protein</fullName>
    </submittedName>
</protein>
<keyword evidence="3" id="KW-1185">Reference proteome</keyword>
<accession>A0ABT1A2H0</accession>
<evidence type="ECO:0000256" key="1">
    <source>
        <dbReference type="SAM" id="MobiDB-lite"/>
    </source>
</evidence>
<sequence>MLLHHLGQQHLGRLGDEEHQRRHRTRDRPGEPAAQQRRRGGDREDGRGHGEEVLRRPEQ</sequence>
<feature type="compositionally biased region" description="Low complexity" evidence="1">
    <location>
        <begin position="1"/>
        <end position="12"/>
    </location>
</feature>
<dbReference type="EMBL" id="JAGSOV010000040">
    <property type="protein sequence ID" value="MCO1657206.1"/>
    <property type="molecule type" value="Genomic_DNA"/>
</dbReference>